<evidence type="ECO:0000313" key="7">
    <source>
        <dbReference type="Proteomes" id="UP000663864"/>
    </source>
</evidence>
<evidence type="ECO:0000256" key="1">
    <source>
        <dbReference type="ARBA" id="ARBA00022801"/>
    </source>
</evidence>
<feature type="transmembrane region" description="Helical" evidence="3">
    <location>
        <begin position="37"/>
        <end position="59"/>
    </location>
</feature>
<protein>
    <recommendedName>
        <fullName evidence="4">Peptidase S9 prolyl oligopeptidase catalytic domain-containing protein</fullName>
    </recommendedName>
</protein>
<feature type="region of interest" description="Disordered" evidence="2">
    <location>
        <begin position="68"/>
        <end position="87"/>
    </location>
</feature>
<gene>
    <name evidence="6" type="ORF">JBS370_LOCUS10860</name>
    <name evidence="5" type="ORF">ZHD862_LOCUS25178</name>
</gene>
<evidence type="ECO:0000256" key="3">
    <source>
        <dbReference type="SAM" id="Phobius"/>
    </source>
</evidence>
<reference evidence="5" key="1">
    <citation type="submission" date="2021-02" db="EMBL/GenBank/DDBJ databases">
        <authorList>
            <person name="Nowell W R."/>
        </authorList>
    </citation>
    <scope>NUCLEOTIDE SEQUENCE</scope>
</reference>
<evidence type="ECO:0000259" key="4">
    <source>
        <dbReference type="Pfam" id="PF00326"/>
    </source>
</evidence>
<feature type="domain" description="Peptidase S9 prolyl oligopeptidase catalytic" evidence="4">
    <location>
        <begin position="397"/>
        <end position="605"/>
    </location>
</feature>
<dbReference type="PANTHER" id="PTHR42776">
    <property type="entry name" value="SERINE PEPTIDASE S9 FAMILY MEMBER"/>
    <property type="match status" value="1"/>
</dbReference>
<evidence type="ECO:0000313" key="6">
    <source>
        <dbReference type="EMBL" id="CAF3722113.1"/>
    </source>
</evidence>
<dbReference type="SUPFAM" id="SSF82171">
    <property type="entry name" value="DPP6 N-terminal domain-like"/>
    <property type="match status" value="1"/>
</dbReference>
<sequence length="608" mass="69617">MASYEEYYVNLDTVRPIQSRRRAGILPSSNCNLCCKIFLGTVTVLMFGGAIAAIVLVTYTSVKDAQTTTTSTTTTTSATTTSTTATTTTTNEQELQYVQIWHDEHLVFGYEINDNKISSHGKILPKNDYASFFEWSADSRRLVFTAEEKRKSLKSYFTADKLHEIGEPVSIYRENWGEQMEIFETSVVCIFYLDTKQIKLIENQPKSLYFGQCNWRNNQWIQLTEFDQLCRLFPRHLPNDDNQFVYLQSDIYRAHRQCKRLILFDTQTRQEKILISRVDNVEYLNPTASLFTAEWDTQFKGIYIPLPFRCYSSDGRYLLLCSLSGSCNVLHIYDFIEQKLIFLDSPLGVNTSVNGLAIFGHYVVHDIQSKRPLMVWIHGGPNTSVSLKYIVDVIAYVTLGFGILFVNYRGSIGFGQASIDKLLGNISKIDVQDCHEAIHRYLKYTESSRQVILIDESHATVIIGRLIGKYPDEYAMTVLKNPVTDLLHFCSTSDTPDRALAQSTNTQFDFETGRNCCSDTSLITYLIERSPIRLIGQIKIPVLLQLAKKDRRVPFNMGLRYYECLKANKISTKLYVYDSNHTIREVSNDSDCFVNTIVFIDEHLHLSS</sequence>
<keyword evidence="3" id="KW-0472">Membrane</keyword>
<evidence type="ECO:0000313" key="5">
    <source>
        <dbReference type="EMBL" id="CAF1246920.1"/>
    </source>
</evidence>
<dbReference type="InterPro" id="IPR029058">
    <property type="entry name" value="AB_hydrolase_fold"/>
</dbReference>
<accession>A0A814ZPW1</accession>
<dbReference type="Proteomes" id="UP000663836">
    <property type="component" value="Unassembled WGS sequence"/>
</dbReference>
<dbReference type="AlphaFoldDB" id="A0A814ZPW1"/>
<dbReference type="GO" id="GO:0006508">
    <property type="term" value="P:proteolysis"/>
    <property type="evidence" value="ECO:0007669"/>
    <property type="project" value="InterPro"/>
</dbReference>
<proteinExistence type="predicted"/>
<dbReference type="GO" id="GO:0004252">
    <property type="term" value="F:serine-type endopeptidase activity"/>
    <property type="evidence" value="ECO:0007669"/>
    <property type="project" value="TreeGrafter"/>
</dbReference>
<keyword evidence="3" id="KW-1133">Transmembrane helix</keyword>
<dbReference type="Proteomes" id="UP000663864">
    <property type="component" value="Unassembled WGS sequence"/>
</dbReference>
<dbReference type="Pfam" id="PF00326">
    <property type="entry name" value="Peptidase_S9"/>
    <property type="match status" value="1"/>
</dbReference>
<keyword evidence="3" id="KW-0812">Transmembrane</keyword>
<dbReference type="PANTHER" id="PTHR42776:SF4">
    <property type="entry name" value="ACYLAMINO-ACID-RELEASING ENZYME"/>
    <property type="match status" value="1"/>
</dbReference>
<keyword evidence="1" id="KW-0378">Hydrolase</keyword>
<evidence type="ECO:0000256" key="2">
    <source>
        <dbReference type="SAM" id="MobiDB-lite"/>
    </source>
</evidence>
<name>A0A814ZPW1_9BILA</name>
<organism evidence="5 7">
    <name type="scientific">Rotaria sordida</name>
    <dbReference type="NCBI Taxonomy" id="392033"/>
    <lineage>
        <taxon>Eukaryota</taxon>
        <taxon>Metazoa</taxon>
        <taxon>Spiralia</taxon>
        <taxon>Gnathifera</taxon>
        <taxon>Rotifera</taxon>
        <taxon>Eurotatoria</taxon>
        <taxon>Bdelloidea</taxon>
        <taxon>Philodinida</taxon>
        <taxon>Philodinidae</taxon>
        <taxon>Rotaria</taxon>
    </lineage>
</organism>
<dbReference type="InterPro" id="IPR001375">
    <property type="entry name" value="Peptidase_S9_cat"/>
</dbReference>
<dbReference type="Gene3D" id="3.40.50.1820">
    <property type="entry name" value="alpha/beta hydrolase"/>
    <property type="match status" value="1"/>
</dbReference>
<dbReference type="SUPFAM" id="SSF53474">
    <property type="entry name" value="alpha/beta-Hydrolases"/>
    <property type="match status" value="1"/>
</dbReference>
<dbReference type="EMBL" id="CAJOBD010000809">
    <property type="protein sequence ID" value="CAF3722113.1"/>
    <property type="molecule type" value="Genomic_DNA"/>
</dbReference>
<dbReference type="EMBL" id="CAJNOT010001772">
    <property type="protein sequence ID" value="CAF1246920.1"/>
    <property type="molecule type" value="Genomic_DNA"/>
</dbReference>
<comment type="caution">
    <text evidence="5">The sequence shown here is derived from an EMBL/GenBank/DDBJ whole genome shotgun (WGS) entry which is preliminary data.</text>
</comment>